<dbReference type="SUPFAM" id="SSF51316">
    <property type="entry name" value="Mss4-like"/>
    <property type="match status" value="1"/>
</dbReference>
<dbReference type="RefSeq" id="XP_040672258.1">
    <property type="nucleotide sequence ID" value="XM_040818164.1"/>
</dbReference>
<dbReference type="GO" id="GO:0016846">
    <property type="term" value="F:carbon-sulfur lyase activity"/>
    <property type="evidence" value="ECO:0007669"/>
    <property type="project" value="InterPro"/>
</dbReference>
<evidence type="ECO:0000256" key="3">
    <source>
        <dbReference type="ARBA" id="ARBA00022833"/>
    </source>
</evidence>
<dbReference type="VEuPathDB" id="FungiDB:ASPVEDRAFT_87796"/>
<reference evidence="7" key="1">
    <citation type="journal article" date="2017" name="Genome Biol.">
        <title>Comparative genomics reveals high biological diversity and specific adaptations in the industrially and medically important fungal genus Aspergillus.</title>
        <authorList>
            <person name="de Vries R.P."/>
            <person name="Riley R."/>
            <person name="Wiebenga A."/>
            <person name="Aguilar-Osorio G."/>
            <person name="Amillis S."/>
            <person name="Uchima C.A."/>
            <person name="Anderluh G."/>
            <person name="Asadollahi M."/>
            <person name="Askin M."/>
            <person name="Barry K."/>
            <person name="Battaglia E."/>
            <person name="Bayram O."/>
            <person name="Benocci T."/>
            <person name="Braus-Stromeyer S.A."/>
            <person name="Caldana C."/>
            <person name="Canovas D."/>
            <person name="Cerqueira G.C."/>
            <person name="Chen F."/>
            <person name="Chen W."/>
            <person name="Choi C."/>
            <person name="Clum A."/>
            <person name="Dos Santos R.A."/>
            <person name="Damasio A.R."/>
            <person name="Diallinas G."/>
            <person name="Emri T."/>
            <person name="Fekete E."/>
            <person name="Flipphi M."/>
            <person name="Freyberg S."/>
            <person name="Gallo A."/>
            <person name="Gournas C."/>
            <person name="Habgood R."/>
            <person name="Hainaut M."/>
            <person name="Harispe M.L."/>
            <person name="Henrissat B."/>
            <person name="Hilden K.S."/>
            <person name="Hope R."/>
            <person name="Hossain A."/>
            <person name="Karabika E."/>
            <person name="Karaffa L."/>
            <person name="Karanyi Z."/>
            <person name="Krasevec N."/>
            <person name="Kuo A."/>
            <person name="Kusch H."/>
            <person name="LaButti K."/>
            <person name="Lagendijk E.L."/>
            <person name="Lapidus A."/>
            <person name="Levasseur A."/>
            <person name="Lindquist E."/>
            <person name="Lipzen A."/>
            <person name="Logrieco A.F."/>
            <person name="MacCabe A."/>
            <person name="Maekelae M.R."/>
            <person name="Malavazi I."/>
            <person name="Melin P."/>
            <person name="Meyer V."/>
            <person name="Mielnichuk N."/>
            <person name="Miskei M."/>
            <person name="Molnar A.P."/>
            <person name="Mule G."/>
            <person name="Ngan C.Y."/>
            <person name="Orejas M."/>
            <person name="Orosz E."/>
            <person name="Ouedraogo J.P."/>
            <person name="Overkamp K.M."/>
            <person name="Park H.-S."/>
            <person name="Perrone G."/>
            <person name="Piumi F."/>
            <person name="Punt P.J."/>
            <person name="Ram A.F."/>
            <person name="Ramon A."/>
            <person name="Rauscher S."/>
            <person name="Record E."/>
            <person name="Riano-Pachon D.M."/>
            <person name="Robert V."/>
            <person name="Roehrig J."/>
            <person name="Ruller R."/>
            <person name="Salamov A."/>
            <person name="Salih N.S."/>
            <person name="Samson R.A."/>
            <person name="Sandor E."/>
            <person name="Sanguinetti M."/>
            <person name="Schuetze T."/>
            <person name="Sepcic K."/>
            <person name="Shelest E."/>
            <person name="Sherlock G."/>
            <person name="Sophianopoulou V."/>
            <person name="Squina F.M."/>
            <person name="Sun H."/>
            <person name="Susca A."/>
            <person name="Todd R.B."/>
            <person name="Tsang A."/>
            <person name="Unkles S.E."/>
            <person name="van de Wiele N."/>
            <person name="van Rossen-Uffink D."/>
            <person name="Oliveira J.V."/>
            <person name="Vesth T.C."/>
            <person name="Visser J."/>
            <person name="Yu J.-H."/>
            <person name="Zhou M."/>
            <person name="Andersen M.R."/>
            <person name="Archer D.B."/>
            <person name="Baker S.E."/>
            <person name="Benoit I."/>
            <person name="Brakhage A.A."/>
            <person name="Braus G.H."/>
            <person name="Fischer R."/>
            <person name="Frisvad J.C."/>
            <person name="Goldman G.H."/>
            <person name="Houbraken J."/>
            <person name="Oakley B."/>
            <person name="Pocsi I."/>
            <person name="Scazzocchio C."/>
            <person name="Seiboth B."/>
            <person name="vanKuyk P.A."/>
            <person name="Wortman J."/>
            <person name="Dyer P.S."/>
            <person name="Grigoriev I.V."/>
        </authorList>
    </citation>
    <scope>NUCLEOTIDE SEQUENCE [LARGE SCALE GENOMIC DNA]</scope>
    <source>
        <strain evidence="7">CBS 583.65</strain>
    </source>
</reference>
<evidence type="ECO:0000256" key="2">
    <source>
        <dbReference type="ARBA" id="ARBA00022723"/>
    </source>
</evidence>
<organism evidence="6 7">
    <name type="scientific">Aspergillus versicolor CBS 583.65</name>
    <dbReference type="NCBI Taxonomy" id="1036611"/>
    <lineage>
        <taxon>Eukaryota</taxon>
        <taxon>Fungi</taxon>
        <taxon>Dikarya</taxon>
        <taxon>Ascomycota</taxon>
        <taxon>Pezizomycotina</taxon>
        <taxon>Eurotiomycetes</taxon>
        <taxon>Eurotiomycetidae</taxon>
        <taxon>Eurotiales</taxon>
        <taxon>Aspergillaceae</taxon>
        <taxon>Aspergillus</taxon>
        <taxon>Aspergillus subgen. Nidulantes</taxon>
    </lineage>
</organism>
<evidence type="ECO:0000313" key="7">
    <source>
        <dbReference type="Proteomes" id="UP000184073"/>
    </source>
</evidence>
<dbReference type="PANTHER" id="PTHR33337:SF39">
    <property type="entry name" value="DUF636 DOMAIN PROTEIN (AFU_ORTHOLOGUE AFUA_6G11530)"/>
    <property type="match status" value="1"/>
</dbReference>
<dbReference type="Gene3D" id="3.90.1590.10">
    <property type="entry name" value="glutathione-dependent formaldehyde- activating enzyme (gfa)"/>
    <property type="match status" value="1"/>
</dbReference>
<proteinExistence type="inferred from homology"/>
<dbReference type="PANTHER" id="PTHR33337">
    <property type="entry name" value="GFA DOMAIN-CONTAINING PROTEIN"/>
    <property type="match status" value="1"/>
</dbReference>
<keyword evidence="3" id="KW-0862">Zinc</keyword>
<dbReference type="Pfam" id="PF04828">
    <property type="entry name" value="GFA"/>
    <property type="match status" value="1"/>
</dbReference>
<dbReference type="GeneID" id="63733675"/>
<evidence type="ECO:0000259" key="5">
    <source>
        <dbReference type="PROSITE" id="PS51891"/>
    </source>
</evidence>
<dbReference type="STRING" id="1036611.A0A1L9PYI7"/>
<evidence type="ECO:0000256" key="1">
    <source>
        <dbReference type="ARBA" id="ARBA00005495"/>
    </source>
</evidence>
<name>A0A1L9PYI7_ASPVE</name>
<evidence type="ECO:0000313" key="6">
    <source>
        <dbReference type="EMBL" id="OJJ06496.1"/>
    </source>
</evidence>
<feature type="domain" description="CENP-V/GFA" evidence="5">
    <location>
        <begin position="13"/>
        <end position="135"/>
    </location>
</feature>
<keyword evidence="2" id="KW-0479">Metal-binding</keyword>
<dbReference type="EMBL" id="KV878135">
    <property type="protein sequence ID" value="OJJ06496.1"/>
    <property type="molecule type" value="Genomic_DNA"/>
</dbReference>
<evidence type="ECO:0000256" key="4">
    <source>
        <dbReference type="ARBA" id="ARBA00023239"/>
    </source>
</evidence>
<keyword evidence="4" id="KW-0456">Lyase</keyword>
<dbReference type="InterPro" id="IPR006913">
    <property type="entry name" value="CENP-V/GFA"/>
</dbReference>
<protein>
    <recommendedName>
        <fullName evidence="5">CENP-V/GFA domain-containing protein</fullName>
    </recommendedName>
</protein>
<dbReference type="InterPro" id="IPR011057">
    <property type="entry name" value="Mss4-like_sf"/>
</dbReference>
<gene>
    <name evidence="6" type="ORF">ASPVEDRAFT_87796</name>
</gene>
<dbReference type="Proteomes" id="UP000184073">
    <property type="component" value="Unassembled WGS sequence"/>
</dbReference>
<sequence>MADTEQQTQKADNVGSCLCEAVQFKLYGKPLQCAVCHCDSCQQFSGSAFMVNCWYRQDNVQILRGETLATFHEGGTTTGATMRRSFCRACGSSVFQQTGDLYEAGIVSVASGTMLDRSEAIPTLEVWCRNRRPWLALSHSGEKKEAQ</sequence>
<dbReference type="OrthoDB" id="406544at2759"/>
<dbReference type="AlphaFoldDB" id="A0A1L9PYI7"/>
<dbReference type="GO" id="GO:0046872">
    <property type="term" value="F:metal ion binding"/>
    <property type="evidence" value="ECO:0007669"/>
    <property type="project" value="UniProtKB-KW"/>
</dbReference>
<keyword evidence="7" id="KW-1185">Reference proteome</keyword>
<accession>A0A1L9PYI7</accession>
<dbReference type="PROSITE" id="PS51891">
    <property type="entry name" value="CENP_V_GFA"/>
    <property type="match status" value="1"/>
</dbReference>
<comment type="similarity">
    <text evidence="1">Belongs to the Gfa family.</text>
</comment>